<evidence type="ECO:0000313" key="3">
    <source>
        <dbReference type="Proteomes" id="UP000410984"/>
    </source>
</evidence>
<accession>A0A509EC17</accession>
<sequence length="121" mass="13716">MARLLRVASRLVRSLAWGERRRRRIRDRAILAESDLLDAAWYCRTYPEAPAAGWDPIDHFLAYGAAGRLSPGPNFDAPSYLAANPDVAADGLNPLIHYIEHGRRERRPLTPPSTAREQRRD</sequence>
<dbReference type="RefSeq" id="WP_142583089.1">
    <property type="nucleotide sequence ID" value="NZ_CABFPH010000027.1"/>
</dbReference>
<keyword evidence="3" id="KW-1185">Reference proteome</keyword>
<feature type="region of interest" description="Disordered" evidence="1">
    <location>
        <begin position="102"/>
        <end position="121"/>
    </location>
</feature>
<gene>
    <name evidence="2" type="ORF">MET9862_02296</name>
</gene>
<protein>
    <submittedName>
        <fullName evidence="2">Uncharacterized protein</fullName>
    </submittedName>
</protein>
<proteinExistence type="predicted"/>
<dbReference type="AlphaFoldDB" id="A0A509EC17"/>
<evidence type="ECO:0000256" key="1">
    <source>
        <dbReference type="SAM" id="MobiDB-lite"/>
    </source>
</evidence>
<evidence type="ECO:0000313" key="2">
    <source>
        <dbReference type="EMBL" id="VUD71710.1"/>
    </source>
</evidence>
<organism evidence="2 3">
    <name type="scientific">Methylobacterium symbioticum</name>
    <dbReference type="NCBI Taxonomy" id="2584084"/>
    <lineage>
        <taxon>Bacteria</taxon>
        <taxon>Pseudomonadati</taxon>
        <taxon>Pseudomonadota</taxon>
        <taxon>Alphaproteobacteria</taxon>
        <taxon>Hyphomicrobiales</taxon>
        <taxon>Methylobacteriaceae</taxon>
        <taxon>Methylobacterium</taxon>
    </lineage>
</organism>
<dbReference type="EMBL" id="CABFPH010000027">
    <property type="protein sequence ID" value="VUD71710.1"/>
    <property type="molecule type" value="Genomic_DNA"/>
</dbReference>
<reference evidence="2 3" key="1">
    <citation type="submission" date="2019-06" db="EMBL/GenBank/DDBJ databases">
        <authorList>
            <person name="Rodrigo-Torres L."/>
            <person name="Arahal R. D."/>
            <person name="Lucena T."/>
        </authorList>
    </citation>
    <scope>NUCLEOTIDE SEQUENCE [LARGE SCALE GENOMIC DNA]</scope>
    <source>
        <strain evidence="2 3">SB0023/3</strain>
    </source>
</reference>
<dbReference type="OrthoDB" id="9816424at2"/>
<name>A0A509EC17_9HYPH</name>
<dbReference type="Proteomes" id="UP000410984">
    <property type="component" value="Unassembled WGS sequence"/>
</dbReference>